<evidence type="ECO:0000313" key="6">
    <source>
        <dbReference type="EMBL" id="MDJ1171749.1"/>
    </source>
</evidence>
<dbReference type="RefSeq" id="WP_283755503.1">
    <property type="nucleotide sequence ID" value="NZ_JAQOSP010000125.1"/>
</dbReference>
<gene>
    <name evidence="6" type="ORF">PMG71_20175</name>
</gene>
<keyword evidence="2" id="KW-0813">Transport</keyword>
<evidence type="ECO:0000259" key="5">
    <source>
        <dbReference type="PROSITE" id="PS50893"/>
    </source>
</evidence>
<dbReference type="PANTHER" id="PTHR43869">
    <property type="entry name" value="GLYCINE BETAINE/PROLINE BETAINE TRANSPORT SYSTEM ATP-BINDING PROTEIN PROV"/>
    <property type="match status" value="1"/>
</dbReference>
<evidence type="ECO:0000313" key="7">
    <source>
        <dbReference type="Proteomes" id="UP001235303"/>
    </source>
</evidence>
<proteinExistence type="inferred from homology"/>
<keyword evidence="3" id="KW-0547">Nucleotide-binding</keyword>
<dbReference type="PANTHER" id="PTHR43869:SF1">
    <property type="entry name" value="GLYCINE BETAINE_PROLINE BETAINE TRANSPORT SYSTEM ATP-BINDING PROTEIN PROV"/>
    <property type="match status" value="1"/>
</dbReference>
<comment type="caution">
    <text evidence="6">The sequence shown here is derived from an EMBL/GenBank/DDBJ whole genome shotgun (WGS) entry which is preliminary data.</text>
</comment>
<comment type="similarity">
    <text evidence="1">Belongs to the ABC transporter superfamily.</text>
</comment>
<evidence type="ECO:0000256" key="2">
    <source>
        <dbReference type="ARBA" id="ARBA00022448"/>
    </source>
</evidence>
<sequence>MITGFPTAIAGITGSSLILDGTPMKAQKSGVVVYSVYSSALLSYPSSVIDVIVGIIMSETKIHLENLIKIYGKHTSKALQRFREGATREMILKETGNVLGIADVSLKINRGELFVIMGLSGSGKSTLVRCINRLIEPTSGNIYIDGEEVVHTSQKRIQDVRRTKIAMVFQKFGLFPHKTVVENVAYGLKVQGMGEKERRQKAVEVLERVGLADWRNYFPSSLSGGMQQRVGLARALATDAEILLMDEAFSALDPLIRREMQDELIRLQAELHKTIVFISHDIQEALKIGDRVAIMKDGAVVQVGTPEDLVLRPIDDYVSAFTQDVNRAQVLKIGTVARKTNPLNGHQHTIELVLEQMKQQGLNQIYVVNEDKVPVGLLQKHRLEYALNNGNQNLVDLMVNDFPKVEDSHCLEAAFSLSDSGMAIAVTNAEGKFHGILTPKEVLMSMSMAQ</sequence>
<evidence type="ECO:0000256" key="4">
    <source>
        <dbReference type="ARBA" id="ARBA00022840"/>
    </source>
</evidence>
<dbReference type="EMBL" id="JAQOSP010000125">
    <property type="protein sequence ID" value="MDJ1171749.1"/>
    <property type="molecule type" value="Genomic_DNA"/>
</dbReference>
<keyword evidence="4 6" id="KW-0067">ATP-binding</keyword>
<organism evidence="6 7">
    <name type="scientific">Roseofilum acuticapitatum BLCC-M154</name>
    <dbReference type="NCBI Taxonomy" id="3022444"/>
    <lineage>
        <taxon>Bacteria</taxon>
        <taxon>Bacillati</taxon>
        <taxon>Cyanobacteriota</taxon>
        <taxon>Cyanophyceae</taxon>
        <taxon>Desertifilales</taxon>
        <taxon>Desertifilaceae</taxon>
        <taxon>Roseofilum</taxon>
        <taxon>Roseofilum acuticapitatum</taxon>
    </lineage>
</organism>
<evidence type="ECO:0000256" key="3">
    <source>
        <dbReference type="ARBA" id="ARBA00022741"/>
    </source>
</evidence>
<dbReference type="Proteomes" id="UP001235303">
    <property type="component" value="Unassembled WGS sequence"/>
</dbReference>
<reference evidence="6 7" key="1">
    <citation type="submission" date="2023-01" db="EMBL/GenBank/DDBJ databases">
        <title>Novel diversity within Roseofilum (Cyanobacteria; Desertifilaceae) from marine benthic mats with descriptions of four novel species.</title>
        <authorList>
            <person name="Wang Y."/>
            <person name="Berthold D.E."/>
            <person name="Hu J."/>
            <person name="Lefler F.W."/>
            <person name="Laughinghouse H.D. IV."/>
        </authorList>
    </citation>
    <scope>NUCLEOTIDE SEQUENCE [LARGE SCALE GENOMIC DNA]</scope>
    <source>
        <strain evidence="6 7">BLCC-M154</strain>
    </source>
</reference>
<name>A0ABT7AXV9_9CYAN</name>
<dbReference type="InterPro" id="IPR027417">
    <property type="entry name" value="P-loop_NTPase"/>
</dbReference>
<dbReference type="SUPFAM" id="SSF52540">
    <property type="entry name" value="P-loop containing nucleoside triphosphate hydrolases"/>
    <property type="match status" value="1"/>
</dbReference>
<dbReference type="InterPro" id="IPR046342">
    <property type="entry name" value="CBS_dom_sf"/>
</dbReference>
<evidence type="ECO:0000256" key="1">
    <source>
        <dbReference type="ARBA" id="ARBA00005417"/>
    </source>
</evidence>
<dbReference type="SUPFAM" id="SSF54631">
    <property type="entry name" value="CBS-domain pair"/>
    <property type="match status" value="1"/>
</dbReference>
<dbReference type="Pfam" id="PF00005">
    <property type="entry name" value="ABC_tran"/>
    <property type="match status" value="1"/>
</dbReference>
<dbReference type="CDD" id="cd03294">
    <property type="entry name" value="ABC_Pro_Gly_Betaine"/>
    <property type="match status" value="1"/>
</dbReference>
<dbReference type="InterPro" id="IPR003593">
    <property type="entry name" value="AAA+_ATPase"/>
</dbReference>
<dbReference type="InterPro" id="IPR003439">
    <property type="entry name" value="ABC_transporter-like_ATP-bd"/>
</dbReference>
<dbReference type="InterPro" id="IPR051921">
    <property type="entry name" value="ABC_osmolyte_uptake_ATP-bind"/>
</dbReference>
<keyword evidence="7" id="KW-1185">Reference proteome</keyword>
<dbReference type="InterPro" id="IPR017871">
    <property type="entry name" value="ABC_transporter-like_CS"/>
</dbReference>
<protein>
    <submittedName>
        <fullName evidence="6">Glycine betaine/L-proline ABC transporter ATP-binding protein</fullName>
    </submittedName>
</protein>
<dbReference type="InterPro" id="IPR005892">
    <property type="entry name" value="Gly-betaine_transp_ATP-bd"/>
</dbReference>
<dbReference type="PROSITE" id="PS00211">
    <property type="entry name" value="ABC_TRANSPORTER_1"/>
    <property type="match status" value="1"/>
</dbReference>
<accession>A0ABT7AXV9</accession>
<dbReference type="PROSITE" id="PS50893">
    <property type="entry name" value="ABC_TRANSPORTER_2"/>
    <property type="match status" value="1"/>
</dbReference>
<dbReference type="GO" id="GO:0005524">
    <property type="term" value="F:ATP binding"/>
    <property type="evidence" value="ECO:0007669"/>
    <property type="project" value="UniProtKB-KW"/>
</dbReference>
<dbReference type="SMART" id="SM00382">
    <property type="entry name" value="AAA"/>
    <property type="match status" value="1"/>
</dbReference>
<feature type="domain" description="ABC transporter" evidence="5">
    <location>
        <begin position="62"/>
        <end position="322"/>
    </location>
</feature>
<dbReference type="Gene3D" id="3.10.580.10">
    <property type="entry name" value="CBS-domain"/>
    <property type="match status" value="1"/>
</dbReference>
<dbReference type="NCBIfam" id="TIGR01186">
    <property type="entry name" value="proV"/>
    <property type="match status" value="1"/>
</dbReference>
<dbReference type="Gene3D" id="3.40.50.300">
    <property type="entry name" value="P-loop containing nucleotide triphosphate hydrolases"/>
    <property type="match status" value="1"/>
</dbReference>